<gene>
    <name evidence="2" type="ORF">QFZ49_003166</name>
</gene>
<dbReference type="EMBL" id="JAUSZS010000004">
    <property type="protein sequence ID" value="MDQ0933226.1"/>
    <property type="molecule type" value="Genomic_DNA"/>
</dbReference>
<evidence type="ECO:0000313" key="2">
    <source>
        <dbReference type="EMBL" id="MDQ0933226.1"/>
    </source>
</evidence>
<reference evidence="2 3" key="1">
    <citation type="submission" date="2023-07" db="EMBL/GenBank/DDBJ databases">
        <title>Comparative genomics of wheat-associated soil bacteria to identify genetic determinants of phenazine resistance.</title>
        <authorList>
            <person name="Mouncey N."/>
        </authorList>
    </citation>
    <scope>NUCLEOTIDE SEQUENCE [LARGE SCALE GENOMIC DNA]</scope>
    <source>
        <strain evidence="2 3">W2I16</strain>
    </source>
</reference>
<accession>A0ABU0RMN6</accession>
<keyword evidence="3" id="KW-1185">Reference proteome</keyword>
<sequence>MARTSAADGVRSSIDRQDIGGPRTVPMDTDSSLHNDLRKVLIEGYDSVAENWALLPGMS</sequence>
<proteinExistence type="predicted"/>
<feature type="region of interest" description="Disordered" evidence="1">
    <location>
        <begin position="1"/>
        <end position="31"/>
    </location>
</feature>
<protein>
    <submittedName>
        <fullName evidence="2">Uncharacterized protein</fullName>
    </submittedName>
</protein>
<evidence type="ECO:0000256" key="1">
    <source>
        <dbReference type="SAM" id="MobiDB-lite"/>
    </source>
</evidence>
<evidence type="ECO:0000313" key="3">
    <source>
        <dbReference type="Proteomes" id="UP001223072"/>
    </source>
</evidence>
<comment type="caution">
    <text evidence="2">The sequence shown here is derived from an EMBL/GenBank/DDBJ whole genome shotgun (WGS) entry which is preliminary data.</text>
</comment>
<name>A0ABU0RMN6_9ACTN</name>
<dbReference type="Proteomes" id="UP001223072">
    <property type="component" value="Unassembled WGS sequence"/>
</dbReference>
<organism evidence="2 3">
    <name type="scientific">Streptomyces turgidiscabies</name>
    <dbReference type="NCBI Taxonomy" id="85558"/>
    <lineage>
        <taxon>Bacteria</taxon>
        <taxon>Bacillati</taxon>
        <taxon>Actinomycetota</taxon>
        <taxon>Actinomycetes</taxon>
        <taxon>Kitasatosporales</taxon>
        <taxon>Streptomycetaceae</taxon>
        <taxon>Streptomyces</taxon>
    </lineage>
</organism>